<feature type="transmembrane region" description="Helical" evidence="1">
    <location>
        <begin position="6"/>
        <end position="29"/>
    </location>
</feature>
<dbReference type="EMBL" id="UGQM01000004">
    <property type="protein sequence ID" value="SUE32561.1"/>
    <property type="molecule type" value="Genomic_DNA"/>
</dbReference>
<dbReference type="Proteomes" id="UP000254291">
    <property type="component" value="Unassembled WGS sequence"/>
</dbReference>
<keyword evidence="1" id="KW-1133">Transmembrane helix</keyword>
<evidence type="ECO:0000256" key="1">
    <source>
        <dbReference type="SAM" id="Phobius"/>
    </source>
</evidence>
<evidence type="ECO:0000313" key="2">
    <source>
        <dbReference type="EMBL" id="SUE32561.1"/>
    </source>
</evidence>
<organism evidence="2 3">
    <name type="scientific">Mycolicibacterium gilvum</name>
    <dbReference type="NCBI Taxonomy" id="1804"/>
    <lineage>
        <taxon>Bacteria</taxon>
        <taxon>Bacillati</taxon>
        <taxon>Actinomycetota</taxon>
        <taxon>Actinomycetes</taxon>
        <taxon>Mycobacteriales</taxon>
        <taxon>Mycobacteriaceae</taxon>
        <taxon>Mycolicibacterium</taxon>
    </lineage>
</organism>
<dbReference type="RefSeq" id="WP_172527964.1">
    <property type="nucleotide sequence ID" value="NZ_JACKST010000143.1"/>
</dbReference>
<gene>
    <name evidence="2" type="ORF">NCTC10742_05925</name>
</gene>
<accession>A0A379MLR5</accession>
<name>A0A379MLR5_9MYCO</name>
<reference evidence="2 3" key="1">
    <citation type="submission" date="2018-06" db="EMBL/GenBank/DDBJ databases">
        <authorList>
            <consortium name="Pathogen Informatics"/>
            <person name="Doyle S."/>
        </authorList>
    </citation>
    <scope>NUCLEOTIDE SEQUENCE [LARGE SCALE GENOMIC DNA]</scope>
    <source>
        <strain evidence="2 3">NCTC10742</strain>
    </source>
</reference>
<dbReference type="AlphaFoldDB" id="A0A379MLR5"/>
<proteinExistence type="predicted"/>
<keyword evidence="1" id="KW-0812">Transmembrane</keyword>
<evidence type="ECO:0000313" key="3">
    <source>
        <dbReference type="Proteomes" id="UP000254291"/>
    </source>
</evidence>
<sequence length="48" mass="5305">MHYVTFVLSASLKFSFIEVFAFFSVLVAIRVNFLTGGQHLTKVGLLVG</sequence>
<keyword evidence="1" id="KW-0472">Membrane</keyword>
<protein>
    <submittedName>
        <fullName evidence="2">Uncharacterized protein</fullName>
    </submittedName>
</protein>